<sequence length="85" mass="9458">MSPAIAALFTALLVQQKTLALNRLLPISIIISLGSCWTLLFNNSSVARQCCQHFAKGERELGWQKLGWQKELVCMQGMHAGSKRD</sequence>
<evidence type="ECO:0000313" key="2">
    <source>
        <dbReference type="EMBL" id="PRQ72331.1"/>
    </source>
</evidence>
<comment type="caution">
    <text evidence="2">The sequence shown here is derived from an EMBL/GenBank/DDBJ whole genome shotgun (WGS) entry which is preliminary data.</text>
</comment>
<protein>
    <submittedName>
        <fullName evidence="2">Uncharacterized protein</fullName>
    </submittedName>
</protein>
<keyword evidence="1" id="KW-0732">Signal</keyword>
<evidence type="ECO:0000256" key="1">
    <source>
        <dbReference type="SAM" id="SignalP"/>
    </source>
</evidence>
<name>A0A2T0A2W1_RHOTO</name>
<evidence type="ECO:0000313" key="3">
    <source>
        <dbReference type="Proteomes" id="UP000239560"/>
    </source>
</evidence>
<organism evidence="2 3">
    <name type="scientific">Rhodotorula toruloides</name>
    <name type="common">Yeast</name>
    <name type="synonym">Rhodosporidium toruloides</name>
    <dbReference type="NCBI Taxonomy" id="5286"/>
    <lineage>
        <taxon>Eukaryota</taxon>
        <taxon>Fungi</taxon>
        <taxon>Dikarya</taxon>
        <taxon>Basidiomycota</taxon>
        <taxon>Pucciniomycotina</taxon>
        <taxon>Microbotryomycetes</taxon>
        <taxon>Sporidiobolales</taxon>
        <taxon>Sporidiobolaceae</taxon>
        <taxon>Rhodotorula</taxon>
    </lineage>
</organism>
<dbReference type="Proteomes" id="UP000239560">
    <property type="component" value="Unassembled WGS sequence"/>
</dbReference>
<accession>A0A2T0A2W1</accession>
<reference evidence="2 3" key="1">
    <citation type="journal article" date="2018" name="Elife">
        <title>Functional genomics of lipid metabolism in the oleaginous yeast Rhodosporidium toruloides.</title>
        <authorList>
            <person name="Coradetti S.T."/>
            <person name="Pinel D."/>
            <person name="Geiselman G."/>
            <person name="Ito M."/>
            <person name="Mondo S."/>
            <person name="Reilly M.C."/>
            <person name="Cheng Y.F."/>
            <person name="Bauer S."/>
            <person name="Grigoriev I."/>
            <person name="Gladden J.M."/>
            <person name="Simmons B.A."/>
            <person name="Brem R."/>
            <person name="Arkin A.P."/>
            <person name="Skerker J.M."/>
        </authorList>
    </citation>
    <scope>NUCLEOTIDE SEQUENCE [LARGE SCALE GENOMIC DNA]</scope>
    <source>
        <strain evidence="2 3">NBRC 0880</strain>
    </source>
</reference>
<dbReference type="EMBL" id="LCTV02000010">
    <property type="protein sequence ID" value="PRQ72331.1"/>
    <property type="molecule type" value="Genomic_DNA"/>
</dbReference>
<proteinExistence type="predicted"/>
<gene>
    <name evidence="2" type="ORF">AAT19DRAFT_9670</name>
</gene>
<feature type="signal peptide" evidence="1">
    <location>
        <begin position="1"/>
        <end position="20"/>
    </location>
</feature>
<dbReference type="AlphaFoldDB" id="A0A2T0A2W1"/>
<feature type="chain" id="PRO_5015543178" evidence="1">
    <location>
        <begin position="21"/>
        <end position="85"/>
    </location>
</feature>